<dbReference type="EMBL" id="HACG01048093">
    <property type="protein sequence ID" value="CEK94958.1"/>
    <property type="molecule type" value="Transcribed_RNA"/>
</dbReference>
<protein>
    <submittedName>
        <fullName evidence="1">Uncharacterized protein</fullName>
    </submittedName>
</protein>
<dbReference type="AlphaFoldDB" id="A0A0B7BPV0"/>
<accession>A0A0B7BPV0</accession>
<gene>
    <name evidence="1" type="primary">ORF204706</name>
</gene>
<feature type="non-terminal residue" evidence="1">
    <location>
        <position position="50"/>
    </location>
</feature>
<reference evidence="1" key="1">
    <citation type="submission" date="2014-12" db="EMBL/GenBank/DDBJ databases">
        <title>Insight into the proteome of Arion vulgaris.</title>
        <authorList>
            <person name="Aradska J."/>
            <person name="Bulat T."/>
            <person name="Smidak R."/>
            <person name="Sarate P."/>
            <person name="Gangsoo J."/>
            <person name="Sialana F."/>
            <person name="Bilban M."/>
            <person name="Lubec G."/>
        </authorList>
    </citation>
    <scope>NUCLEOTIDE SEQUENCE</scope>
    <source>
        <tissue evidence="1">Skin</tissue>
    </source>
</reference>
<name>A0A0B7BPV0_9EUPU</name>
<sequence length="50" mass="5380">MLCHGTLGIPVCALLCPLLQQPSQSPFAHRTHEKLISISSLSTTNTTLYG</sequence>
<organism evidence="1">
    <name type="scientific">Arion vulgaris</name>
    <dbReference type="NCBI Taxonomy" id="1028688"/>
    <lineage>
        <taxon>Eukaryota</taxon>
        <taxon>Metazoa</taxon>
        <taxon>Spiralia</taxon>
        <taxon>Lophotrochozoa</taxon>
        <taxon>Mollusca</taxon>
        <taxon>Gastropoda</taxon>
        <taxon>Heterobranchia</taxon>
        <taxon>Euthyneura</taxon>
        <taxon>Panpulmonata</taxon>
        <taxon>Eupulmonata</taxon>
        <taxon>Stylommatophora</taxon>
        <taxon>Helicina</taxon>
        <taxon>Arionoidea</taxon>
        <taxon>Arionidae</taxon>
        <taxon>Arion</taxon>
    </lineage>
</organism>
<evidence type="ECO:0000313" key="1">
    <source>
        <dbReference type="EMBL" id="CEK94958.1"/>
    </source>
</evidence>
<proteinExistence type="predicted"/>